<dbReference type="PANTHER" id="PTHR30294:SF29">
    <property type="entry name" value="MULTIDRUG ABC TRANSPORTER PERMEASE YBHS-RELATED"/>
    <property type="match status" value="1"/>
</dbReference>
<gene>
    <name evidence="8" type="ORF">ACFQ3L_08040</name>
</gene>
<protein>
    <submittedName>
        <fullName evidence="8">ABC transporter permease</fullName>
    </submittedName>
</protein>
<accession>A0ABW4B9P3</accession>
<keyword evidence="2" id="KW-1003">Cell membrane</keyword>
<feature type="transmembrane region" description="Helical" evidence="6">
    <location>
        <begin position="313"/>
        <end position="340"/>
    </location>
</feature>
<comment type="subcellular location">
    <subcellularLocation>
        <location evidence="1">Cell membrane</location>
        <topology evidence="1">Multi-pass membrane protein</topology>
    </subcellularLocation>
</comment>
<organism evidence="8 9">
    <name type="scientific">Lacticaseibacillus jixianensis</name>
    <dbReference type="NCBI Taxonomy" id="2486012"/>
    <lineage>
        <taxon>Bacteria</taxon>
        <taxon>Bacillati</taxon>
        <taxon>Bacillota</taxon>
        <taxon>Bacilli</taxon>
        <taxon>Lactobacillales</taxon>
        <taxon>Lactobacillaceae</taxon>
        <taxon>Lacticaseibacillus</taxon>
    </lineage>
</organism>
<name>A0ABW4B9P3_9LACO</name>
<dbReference type="Proteomes" id="UP001597249">
    <property type="component" value="Unassembled WGS sequence"/>
</dbReference>
<dbReference type="Pfam" id="PF12698">
    <property type="entry name" value="ABC2_membrane_3"/>
    <property type="match status" value="1"/>
</dbReference>
<comment type="caution">
    <text evidence="8">The sequence shown here is derived from an EMBL/GenBank/DDBJ whole genome shotgun (WGS) entry which is preliminary data.</text>
</comment>
<evidence type="ECO:0000256" key="3">
    <source>
        <dbReference type="ARBA" id="ARBA00022692"/>
    </source>
</evidence>
<feature type="domain" description="ABC-2 type transporter transmembrane" evidence="7">
    <location>
        <begin position="21"/>
        <end position="379"/>
    </location>
</feature>
<evidence type="ECO:0000313" key="9">
    <source>
        <dbReference type="Proteomes" id="UP001597249"/>
    </source>
</evidence>
<keyword evidence="3 6" id="KW-0812">Transmembrane</keyword>
<dbReference type="InterPro" id="IPR051449">
    <property type="entry name" value="ABC-2_transporter_component"/>
</dbReference>
<dbReference type="PANTHER" id="PTHR30294">
    <property type="entry name" value="MEMBRANE COMPONENT OF ABC TRANSPORTER YHHJ-RELATED"/>
    <property type="match status" value="1"/>
</dbReference>
<sequence length="411" mass="43347">MRKLNLIAGQVLKKNLRGYSWWLMVLMPLLAGVVIGGIVWYMTSTQAPARVVVVAPQPVAAALQKQSSSEQKYVPISSEAKGQKQLAAATADGMLVLKTTAQAKLYRRDDGQSISTAALTQSLAGLNTMAVAQSLGLSAKQLGQLLATPRVTTKAVAFTDSGKMTATAGKSDALKQGLSTVVGFLMYLFLMSYGSIIAAEIATEKGSRIEESILVAIRPRTQFYGKIMGVAALLGIQVALYAVMAAAAWLLRGALPVVKDLLASVDFSQIGWGFVALSVLFFIVGILSYTILAAMCGSLVANQEQAGQALQPVLLLAMIGYFASLMTANANGPVIGIISYLPFLSPMVMPARFGIGQASLPLALVSLAISIVFLGGFTALAERIYAANVLTYSEGGIFKALRKSLSLVRAK</sequence>
<dbReference type="InterPro" id="IPR013525">
    <property type="entry name" value="ABC2_TM"/>
</dbReference>
<evidence type="ECO:0000256" key="2">
    <source>
        <dbReference type="ARBA" id="ARBA00022475"/>
    </source>
</evidence>
<keyword evidence="9" id="KW-1185">Reference proteome</keyword>
<dbReference type="RefSeq" id="WP_125584655.1">
    <property type="nucleotide sequence ID" value="NZ_JBHTMO010000024.1"/>
</dbReference>
<evidence type="ECO:0000313" key="8">
    <source>
        <dbReference type="EMBL" id="MFD1393519.1"/>
    </source>
</evidence>
<proteinExistence type="predicted"/>
<feature type="transmembrane region" description="Helical" evidence="6">
    <location>
        <begin position="21"/>
        <end position="42"/>
    </location>
</feature>
<feature type="transmembrane region" description="Helical" evidence="6">
    <location>
        <begin position="360"/>
        <end position="381"/>
    </location>
</feature>
<evidence type="ECO:0000256" key="1">
    <source>
        <dbReference type="ARBA" id="ARBA00004651"/>
    </source>
</evidence>
<reference evidence="9" key="1">
    <citation type="journal article" date="2019" name="Int. J. Syst. Evol. Microbiol.">
        <title>The Global Catalogue of Microorganisms (GCM) 10K type strain sequencing project: providing services to taxonomists for standard genome sequencing and annotation.</title>
        <authorList>
            <consortium name="The Broad Institute Genomics Platform"/>
            <consortium name="The Broad Institute Genome Sequencing Center for Infectious Disease"/>
            <person name="Wu L."/>
            <person name="Ma J."/>
        </authorList>
    </citation>
    <scope>NUCLEOTIDE SEQUENCE [LARGE SCALE GENOMIC DNA]</scope>
    <source>
        <strain evidence="9">CCM 8911</strain>
    </source>
</reference>
<feature type="transmembrane region" description="Helical" evidence="6">
    <location>
        <begin position="181"/>
        <end position="202"/>
    </location>
</feature>
<keyword evidence="4 6" id="KW-1133">Transmembrane helix</keyword>
<evidence type="ECO:0000256" key="5">
    <source>
        <dbReference type="ARBA" id="ARBA00023136"/>
    </source>
</evidence>
<evidence type="ECO:0000259" key="7">
    <source>
        <dbReference type="Pfam" id="PF12698"/>
    </source>
</evidence>
<evidence type="ECO:0000256" key="4">
    <source>
        <dbReference type="ARBA" id="ARBA00022989"/>
    </source>
</evidence>
<keyword evidence="5 6" id="KW-0472">Membrane</keyword>
<dbReference type="EMBL" id="JBHTMO010000024">
    <property type="protein sequence ID" value="MFD1393519.1"/>
    <property type="molecule type" value="Genomic_DNA"/>
</dbReference>
<feature type="transmembrane region" description="Helical" evidence="6">
    <location>
        <begin position="270"/>
        <end position="301"/>
    </location>
</feature>
<feature type="transmembrane region" description="Helical" evidence="6">
    <location>
        <begin position="223"/>
        <end position="250"/>
    </location>
</feature>
<evidence type="ECO:0000256" key="6">
    <source>
        <dbReference type="SAM" id="Phobius"/>
    </source>
</evidence>